<feature type="transmembrane region" description="Helical" evidence="1">
    <location>
        <begin position="66"/>
        <end position="87"/>
    </location>
</feature>
<dbReference type="EMBL" id="LT670844">
    <property type="protein sequence ID" value="SHK67440.1"/>
    <property type="molecule type" value="Genomic_DNA"/>
</dbReference>
<dbReference type="OrthoDB" id="8129939at2"/>
<feature type="transmembrane region" description="Helical" evidence="1">
    <location>
        <begin position="164"/>
        <end position="181"/>
    </location>
</feature>
<reference evidence="2 3" key="1">
    <citation type="submission" date="2016-11" db="EMBL/GenBank/DDBJ databases">
        <authorList>
            <person name="Jaros S."/>
            <person name="Januszkiewicz K."/>
            <person name="Wedrychowicz H."/>
        </authorList>
    </citation>
    <scope>NUCLEOTIDE SEQUENCE [LARGE SCALE GENOMIC DNA]</scope>
    <source>
        <strain evidence="2 3">GAS499</strain>
    </source>
</reference>
<feature type="transmembrane region" description="Helical" evidence="1">
    <location>
        <begin position="190"/>
        <end position="210"/>
    </location>
</feature>
<proteinExistence type="predicted"/>
<keyword evidence="1" id="KW-0472">Membrane</keyword>
<evidence type="ECO:0000313" key="3">
    <source>
        <dbReference type="Proteomes" id="UP000189935"/>
    </source>
</evidence>
<dbReference type="RefSeq" id="WP_079540458.1">
    <property type="nucleotide sequence ID" value="NZ_LT670844.1"/>
</dbReference>
<feature type="transmembrane region" description="Helical" evidence="1">
    <location>
        <begin position="297"/>
        <end position="317"/>
    </location>
</feature>
<accession>A0A1M6UE42</accession>
<dbReference type="AlphaFoldDB" id="A0A1M6UE42"/>
<feature type="transmembrane region" description="Helical" evidence="1">
    <location>
        <begin position="99"/>
        <end position="118"/>
    </location>
</feature>
<evidence type="ECO:0000313" key="2">
    <source>
        <dbReference type="EMBL" id="SHK67440.1"/>
    </source>
</evidence>
<evidence type="ECO:0000256" key="1">
    <source>
        <dbReference type="SAM" id="Phobius"/>
    </source>
</evidence>
<keyword evidence="1" id="KW-1133">Transmembrane helix</keyword>
<sequence length="375" mass="42944">MNLRAWQDPWRLMMLVINAAVFFGVFLYKITLPPYVPYIHLLVDYHFGFAKRALIGAAVSLLFAKVPVWLVFAVAGAVWLITLGLFVKLFRRTFGFDDVQMPLFVFMVGSPFFLKNFMFTLGHFDIYGCAFAIGLMLMPARSISFVLLAALASMVLVLIHHIHLLMYVPTIAIIVVLRYYLVQGFTRQNVIVGVAASLCVGLVFLSAQFWGTMPVPEAEFVRHLQSRMADPTRTNLLSFSYIWYQPLSREIHDTWQRMPSNILGVPVFALLIWLHTPLWRYFADLIRALSEELHRRIVVAAIVMVSCGYLVMFAMVFDYSRWISNWAVCMFLILHAVKTLPSSKPVRLISVDDRKTTILGWIITLIPRVGIVRPF</sequence>
<organism evidence="2 3">
    <name type="scientific">Bradyrhizobium lablabi</name>
    <dbReference type="NCBI Taxonomy" id="722472"/>
    <lineage>
        <taxon>Bacteria</taxon>
        <taxon>Pseudomonadati</taxon>
        <taxon>Pseudomonadota</taxon>
        <taxon>Alphaproteobacteria</taxon>
        <taxon>Hyphomicrobiales</taxon>
        <taxon>Nitrobacteraceae</taxon>
        <taxon>Bradyrhizobium</taxon>
    </lineage>
</organism>
<feature type="transmembrane region" description="Helical" evidence="1">
    <location>
        <begin position="258"/>
        <end position="276"/>
    </location>
</feature>
<dbReference type="Proteomes" id="UP000189935">
    <property type="component" value="Chromosome I"/>
</dbReference>
<name>A0A1M6UE42_9BRAD</name>
<feature type="transmembrane region" description="Helical" evidence="1">
    <location>
        <begin position="130"/>
        <end position="158"/>
    </location>
</feature>
<protein>
    <submittedName>
        <fullName evidence="2">Uncharacterized protein</fullName>
    </submittedName>
</protein>
<keyword evidence="1" id="KW-0812">Transmembrane</keyword>
<gene>
    <name evidence="2" type="ORF">SAMN05444159_3882</name>
</gene>